<accession>A0AC61RA25</accession>
<gene>
    <name evidence="1" type="ORF">E5336_02205</name>
</gene>
<comment type="caution">
    <text evidence="1">The sequence shown here is derived from an EMBL/GenBank/DDBJ whole genome shotgun (WGS) entry which is preliminary data.</text>
</comment>
<name>A0AC61RA25_9FIRM</name>
<dbReference type="Proteomes" id="UP000308836">
    <property type="component" value="Unassembled WGS sequence"/>
</dbReference>
<reference evidence="1" key="1">
    <citation type="submission" date="2019-04" db="EMBL/GenBank/DDBJ databases">
        <title>Microbes associate with the intestines of laboratory mice.</title>
        <authorList>
            <person name="Navarre W."/>
            <person name="Wong E."/>
            <person name="Huang K."/>
            <person name="Tropini C."/>
            <person name="Ng K."/>
            <person name="Yu B."/>
        </authorList>
    </citation>
    <scope>NUCLEOTIDE SEQUENCE</scope>
    <source>
        <strain evidence="1">NM09_H32</strain>
    </source>
</reference>
<dbReference type="EMBL" id="SRYG01000003">
    <property type="protein sequence ID" value="TGY66915.1"/>
    <property type="molecule type" value="Genomic_DNA"/>
</dbReference>
<keyword evidence="2" id="KW-1185">Reference proteome</keyword>
<evidence type="ECO:0000313" key="1">
    <source>
        <dbReference type="EMBL" id="TGY66915.1"/>
    </source>
</evidence>
<sequence>MNCSVCGKKLNKEGKSFCCENGHRFDIAKQGYVNLSRKQKETGDNKAMVQARTNFLEKGYYDFLRKQVAAQIESLHPHSLVDIGCGQGYYTMAFAAPEKYGIDLSKEAIVYAAAHDKSTQYIVDTIYDLPFANGSLDGVVSIFTPLPWKEIERVLKPGGFLITVSPAKKHLIELKEQLYEKVYENKEEREDVGNLVLVDASVVSDKKRVDDVWDLFEMTPYRYKSPKEGMERVRALKELEVTFSFLMKTFRKKSL</sequence>
<keyword evidence="1" id="KW-0489">Methyltransferase</keyword>
<organism evidence="1 2">
    <name type="scientific">Dubosiella muris</name>
    <dbReference type="NCBI Taxonomy" id="3038133"/>
    <lineage>
        <taxon>Bacteria</taxon>
        <taxon>Bacillati</taxon>
        <taxon>Bacillota</taxon>
        <taxon>Erysipelotrichia</taxon>
        <taxon>Erysipelotrichales</taxon>
        <taxon>Erysipelotrichaceae</taxon>
        <taxon>Dubosiella</taxon>
    </lineage>
</organism>
<protein>
    <submittedName>
        <fullName evidence="1">Methyltransferase domain-containing protein</fullName>
    </submittedName>
</protein>
<proteinExistence type="predicted"/>
<evidence type="ECO:0000313" key="2">
    <source>
        <dbReference type="Proteomes" id="UP000308836"/>
    </source>
</evidence>
<keyword evidence="1" id="KW-0808">Transferase</keyword>